<name>A0A1Z4ESJ0_9MYCO</name>
<evidence type="ECO:0000313" key="2">
    <source>
        <dbReference type="Proteomes" id="UP000217954"/>
    </source>
</evidence>
<sequence>MVDARDAQLAFAAGVLSLGIPIDRLVTDHDVVLGNDGEVI</sequence>
<dbReference type="AlphaFoldDB" id="A0A1Z4ESJ0"/>
<dbReference type="EMBL" id="AP018165">
    <property type="protein sequence ID" value="BAX95928.1"/>
    <property type="molecule type" value="Genomic_DNA"/>
</dbReference>
<evidence type="ECO:0000313" key="1">
    <source>
        <dbReference type="EMBL" id="BAX95928.1"/>
    </source>
</evidence>
<keyword evidence="2" id="KW-1185">Reference proteome</keyword>
<gene>
    <name evidence="1" type="ORF">MSTE_00587</name>
</gene>
<accession>A0A1Z4ESJ0</accession>
<dbReference type="KEGG" id="mste:MSTE_00587"/>
<protein>
    <submittedName>
        <fullName evidence="1">Uncharacterized protein</fullName>
    </submittedName>
</protein>
<dbReference type="Proteomes" id="UP000217954">
    <property type="component" value="Chromosome"/>
</dbReference>
<organism evidence="1 2">
    <name type="scientific">[Mycobacterium] stephanolepidis</name>
    <dbReference type="NCBI Taxonomy" id="1520670"/>
    <lineage>
        <taxon>Bacteria</taxon>
        <taxon>Bacillati</taxon>
        <taxon>Actinomycetota</taxon>
        <taxon>Actinomycetes</taxon>
        <taxon>Mycobacteriales</taxon>
        <taxon>Mycobacteriaceae</taxon>
        <taxon>Mycobacteroides</taxon>
    </lineage>
</organism>
<reference evidence="2" key="1">
    <citation type="journal article" date="2017" name="Genome Announc.">
        <title>Complete Genome Sequence of Mycobacterium stephanolepidis.</title>
        <authorList>
            <person name="Fukano H."/>
            <person name="Yoshida M."/>
            <person name="Katayama Y."/>
            <person name="Omatsu T."/>
            <person name="Mizutani T."/>
            <person name="Kurata O."/>
            <person name="Wada S."/>
            <person name="Hoshino Y."/>
        </authorList>
    </citation>
    <scope>NUCLEOTIDE SEQUENCE [LARGE SCALE GENOMIC DNA]</scope>
    <source>
        <strain evidence="2">NJB0901</strain>
    </source>
</reference>
<reference evidence="1 2" key="2">
    <citation type="journal article" date="2017" name="Int. J. Syst. Evol. Microbiol.">
        <title>Mycobacterium stephanolepidis sp. nov., a rapidly growing species related to Mycobacterium chelonae, isolated from marine teleost fish, Stephanolepis cirrhifer.</title>
        <authorList>
            <person name="Fukano H."/>
            <person name="Wada S."/>
            <person name="Kurata O."/>
            <person name="Katayama K."/>
            <person name="Fujiwara N."/>
            <person name="Hoshino Y."/>
        </authorList>
    </citation>
    <scope>NUCLEOTIDE SEQUENCE [LARGE SCALE GENOMIC DNA]</scope>
    <source>
        <strain evidence="1 2">NJB0901</strain>
    </source>
</reference>
<proteinExistence type="predicted"/>